<comment type="caution">
    <text evidence="2">The sequence shown here is derived from an EMBL/GenBank/DDBJ whole genome shotgun (WGS) entry which is preliminary data.</text>
</comment>
<sequence>MTGDGTQRFGVLTEMSGFLLSLAQAHVYRLDEALDTLEGLTTAQLSVLTVIHENPGIRHGEVAEMLMIKLAYMTKLLKGFEASGWVERRSDPADRRAIHLSLTPAGQGVVERTLPVLLAHDAARPNGLTPREMGQMKRLLAKYLELPVTEQP</sequence>
<evidence type="ECO:0000313" key="2">
    <source>
        <dbReference type="EMBL" id="MFC3142477.1"/>
    </source>
</evidence>
<protein>
    <submittedName>
        <fullName evidence="2">MarR family winged helix-turn-helix transcriptional regulator</fullName>
    </submittedName>
</protein>
<proteinExistence type="predicted"/>
<dbReference type="InterPro" id="IPR039422">
    <property type="entry name" value="MarR/SlyA-like"/>
</dbReference>
<dbReference type="Proteomes" id="UP001595632">
    <property type="component" value="Unassembled WGS sequence"/>
</dbReference>
<evidence type="ECO:0000313" key="3">
    <source>
        <dbReference type="Proteomes" id="UP001595632"/>
    </source>
</evidence>
<dbReference type="SUPFAM" id="SSF46785">
    <property type="entry name" value="Winged helix' DNA-binding domain"/>
    <property type="match status" value="1"/>
</dbReference>
<evidence type="ECO:0000259" key="1">
    <source>
        <dbReference type="PROSITE" id="PS50995"/>
    </source>
</evidence>
<dbReference type="PANTHER" id="PTHR33164">
    <property type="entry name" value="TRANSCRIPTIONAL REGULATOR, MARR FAMILY"/>
    <property type="match status" value="1"/>
</dbReference>
<dbReference type="RefSeq" id="WP_275635084.1">
    <property type="nucleotide sequence ID" value="NZ_JARGYD010000019.1"/>
</dbReference>
<feature type="domain" description="HTH marR-type" evidence="1">
    <location>
        <begin position="12"/>
        <end position="145"/>
    </location>
</feature>
<dbReference type="Gene3D" id="1.10.10.10">
    <property type="entry name" value="Winged helix-like DNA-binding domain superfamily/Winged helix DNA-binding domain"/>
    <property type="match status" value="1"/>
</dbReference>
<reference evidence="3" key="1">
    <citation type="journal article" date="2019" name="Int. J. Syst. Evol. Microbiol.">
        <title>The Global Catalogue of Microorganisms (GCM) 10K type strain sequencing project: providing services to taxonomists for standard genome sequencing and annotation.</title>
        <authorList>
            <consortium name="The Broad Institute Genomics Platform"/>
            <consortium name="The Broad Institute Genome Sequencing Center for Infectious Disease"/>
            <person name="Wu L."/>
            <person name="Ma J."/>
        </authorList>
    </citation>
    <scope>NUCLEOTIDE SEQUENCE [LARGE SCALE GENOMIC DNA]</scope>
    <source>
        <strain evidence="3">KCTC 52366</strain>
    </source>
</reference>
<accession>A0ABV7GRR0</accession>
<organism evidence="2 3">
    <name type="scientific">Psychromarinibacter halotolerans</name>
    <dbReference type="NCBI Taxonomy" id="1775175"/>
    <lineage>
        <taxon>Bacteria</taxon>
        <taxon>Pseudomonadati</taxon>
        <taxon>Pseudomonadota</taxon>
        <taxon>Alphaproteobacteria</taxon>
        <taxon>Rhodobacterales</taxon>
        <taxon>Paracoccaceae</taxon>
        <taxon>Psychromarinibacter</taxon>
    </lineage>
</organism>
<dbReference type="InterPro" id="IPR036390">
    <property type="entry name" value="WH_DNA-bd_sf"/>
</dbReference>
<dbReference type="PRINTS" id="PR00598">
    <property type="entry name" value="HTHMARR"/>
</dbReference>
<keyword evidence="3" id="KW-1185">Reference proteome</keyword>
<name>A0ABV7GRR0_9RHOB</name>
<dbReference type="Pfam" id="PF01047">
    <property type="entry name" value="MarR"/>
    <property type="match status" value="1"/>
</dbReference>
<dbReference type="InterPro" id="IPR036388">
    <property type="entry name" value="WH-like_DNA-bd_sf"/>
</dbReference>
<dbReference type="InterPro" id="IPR000835">
    <property type="entry name" value="HTH_MarR-typ"/>
</dbReference>
<dbReference type="PANTHER" id="PTHR33164:SF43">
    <property type="entry name" value="HTH-TYPE TRANSCRIPTIONAL REPRESSOR YETL"/>
    <property type="match status" value="1"/>
</dbReference>
<dbReference type="SMART" id="SM00347">
    <property type="entry name" value="HTH_MARR"/>
    <property type="match status" value="1"/>
</dbReference>
<dbReference type="PROSITE" id="PS50995">
    <property type="entry name" value="HTH_MARR_2"/>
    <property type="match status" value="1"/>
</dbReference>
<dbReference type="EMBL" id="JBHRTB010000010">
    <property type="protein sequence ID" value="MFC3142477.1"/>
    <property type="molecule type" value="Genomic_DNA"/>
</dbReference>
<gene>
    <name evidence="2" type="ORF">ACFOGP_07145</name>
</gene>